<dbReference type="InterPro" id="IPR054613">
    <property type="entry name" value="Peptidase_S78_dom"/>
</dbReference>
<feature type="domain" description="Prohead serine protease" evidence="7">
    <location>
        <begin position="15"/>
        <end position="148"/>
    </location>
</feature>
<name>A0A6J5R9N3_9CAUD</name>
<organism evidence="8">
    <name type="scientific">uncultured Caudovirales phage</name>
    <dbReference type="NCBI Taxonomy" id="2100421"/>
    <lineage>
        <taxon>Viruses</taxon>
        <taxon>Duplodnaviria</taxon>
        <taxon>Heunggongvirae</taxon>
        <taxon>Uroviricota</taxon>
        <taxon>Caudoviricetes</taxon>
        <taxon>Peduoviridae</taxon>
        <taxon>Maltschvirus</taxon>
        <taxon>Maltschvirus maltsch</taxon>
    </lineage>
</organism>
<evidence type="ECO:0000256" key="5">
    <source>
        <dbReference type="ARBA" id="ARBA00023045"/>
    </source>
</evidence>
<keyword evidence="3" id="KW-0378">Hydrolase</keyword>
<dbReference type="GO" id="GO:0046797">
    <property type="term" value="P:viral procapsid maturation"/>
    <property type="evidence" value="ECO:0007669"/>
    <property type="project" value="UniProtKB-KW"/>
</dbReference>
<evidence type="ECO:0000256" key="1">
    <source>
        <dbReference type="ARBA" id="ARBA00022612"/>
    </source>
</evidence>
<keyword evidence="1" id="KW-1188">Viral release from host cell</keyword>
<keyword evidence="5" id="KW-1273">Viral capsid maturation</keyword>
<evidence type="ECO:0000259" key="7">
    <source>
        <dbReference type="Pfam" id="PF04586"/>
    </source>
</evidence>
<protein>
    <submittedName>
        <fullName evidence="8">Phage capsid</fullName>
    </submittedName>
</protein>
<feature type="region of interest" description="Disordered" evidence="6">
    <location>
        <begin position="146"/>
        <end position="187"/>
    </location>
</feature>
<dbReference type="GO" id="GO:0008233">
    <property type="term" value="F:peptidase activity"/>
    <property type="evidence" value="ECO:0007669"/>
    <property type="project" value="UniProtKB-KW"/>
</dbReference>
<proteinExistence type="predicted"/>
<dbReference type="GO" id="GO:0006508">
    <property type="term" value="P:proteolysis"/>
    <property type="evidence" value="ECO:0007669"/>
    <property type="project" value="UniProtKB-KW"/>
</dbReference>
<dbReference type="EMBL" id="LR797207">
    <property type="protein sequence ID" value="CAB4194280.1"/>
    <property type="molecule type" value="Genomic_DNA"/>
</dbReference>
<evidence type="ECO:0000313" key="8">
    <source>
        <dbReference type="EMBL" id="CAB4194280.1"/>
    </source>
</evidence>
<gene>
    <name evidence="8" type="ORF">UFOVP1260_18</name>
</gene>
<reference evidence="8" key="1">
    <citation type="submission" date="2020-05" db="EMBL/GenBank/DDBJ databases">
        <authorList>
            <person name="Chiriac C."/>
            <person name="Salcher M."/>
            <person name="Ghai R."/>
            <person name="Kavagutti S V."/>
        </authorList>
    </citation>
    <scope>NUCLEOTIDE SEQUENCE</scope>
</reference>
<accession>A0A6J5R9N3</accession>
<sequence length="520" mass="54544">MQLTFSSTITSASTETRIITGQIVPWGEVGSTSAGRVIFEPGSIQIKSGKTKLLADHDNRNVLGSMISSEITNTGIIASFRIANTSAGNDALQLAADGLKDGLSVGVDVKSAKPKDGVLYVSMSDLSEVSLVESAAFSSAAVYTVAASETEEEPTPEETPTPTPKEESEAPMSEQAPEVEPETVEASRKHIPVAYTEIRSPIVSPGSYAQHSIRATLGNEDSIQYVRAADAKAQRIEAANDSFTTNPAFTPVQYLSQVVSTDTYLRPAVEASGGTRAMMNSGMVISIPKITTNSTVASTAEAGTPSNTGIVSSYITGNVTKYAGQQTYSVEIGERSDPAFFDVMMANLSKAYAKATDAAVVAALTAGGTQATAVAATSDGIISYVATESPATYRAMGNSLAQNYLAGTSQWSLLLGAQDTTGRPIYNAQNLTMNAAGDAKPTSLRGNVLGLDLYVDANVVSTTINESAFIIDPDALEIFESPQLRLSTNIVSSGEIQIMLYGYLCPIVTIAGGIRRFKLA</sequence>
<dbReference type="SUPFAM" id="SSF56563">
    <property type="entry name" value="Major capsid protein gp5"/>
    <property type="match status" value="1"/>
</dbReference>
<keyword evidence="2" id="KW-0645">Protease</keyword>
<dbReference type="Pfam" id="PF04586">
    <property type="entry name" value="Peptidase_S78"/>
    <property type="match status" value="1"/>
</dbReference>
<evidence type="ECO:0000256" key="4">
    <source>
        <dbReference type="ARBA" id="ARBA00022950"/>
    </source>
</evidence>
<evidence type="ECO:0000256" key="2">
    <source>
        <dbReference type="ARBA" id="ARBA00022670"/>
    </source>
</evidence>
<keyword evidence="4" id="KW-0118">Viral capsid assembly</keyword>
<evidence type="ECO:0000256" key="3">
    <source>
        <dbReference type="ARBA" id="ARBA00022801"/>
    </source>
</evidence>
<evidence type="ECO:0000256" key="6">
    <source>
        <dbReference type="SAM" id="MobiDB-lite"/>
    </source>
</evidence>